<name>A0ABP9FWT4_9MICC</name>
<comment type="caution">
    <text evidence="1">The sequence shown here is derived from an EMBL/GenBank/DDBJ whole genome shotgun (WGS) entry which is preliminary data.</text>
</comment>
<dbReference type="InterPro" id="IPR023214">
    <property type="entry name" value="HAD_sf"/>
</dbReference>
<dbReference type="Proteomes" id="UP001500368">
    <property type="component" value="Unassembled WGS sequence"/>
</dbReference>
<dbReference type="Gene3D" id="3.40.50.1000">
    <property type="entry name" value="HAD superfamily/HAD-like"/>
    <property type="match status" value="1"/>
</dbReference>
<accession>A0ABP9FWT4</accession>
<gene>
    <name evidence="1" type="ORF">GCM10025790_14820</name>
</gene>
<sequence length="281" mass="29683">MLRKADVTRTKLLILDFDGTLCHGDDPVLAYAAEADAMLAERGLGRQLRRSVRDITAEAFVSNQLLVPEIAYDDAGVPLAVLADRAAAQETAAQDTAKPHPVSWPLQDGYQLVQLLAQQAGLSAAETGLAFRAARRRLISQGLAHSDVHAPEGVDQLLQELRESAVVVLISNSPAEGFEPWLQVLGLEGAFDAVINGAGKPFGMPAAVEQACAGTAHPVAARDILSVGDIWLNDLAYVDELGGTTVLIDRFGTGLGAPTHRVATFEAAASAMRAWAQSSAE</sequence>
<evidence type="ECO:0000313" key="1">
    <source>
        <dbReference type="EMBL" id="GAA4919864.1"/>
    </source>
</evidence>
<dbReference type="SUPFAM" id="SSF56784">
    <property type="entry name" value="HAD-like"/>
    <property type="match status" value="1"/>
</dbReference>
<reference evidence="2" key="1">
    <citation type="journal article" date="2019" name="Int. J. Syst. Evol. Microbiol.">
        <title>The Global Catalogue of Microorganisms (GCM) 10K type strain sequencing project: providing services to taxonomists for standard genome sequencing and annotation.</title>
        <authorList>
            <consortium name="The Broad Institute Genomics Platform"/>
            <consortium name="The Broad Institute Genome Sequencing Center for Infectious Disease"/>
            <person name="Wu L."/>
            <person name="Ma J."/>
        </authorList>
    </citation>
    <scope>NUCLEOTIDE SEQUENCE [LARGE SCALE GENOMIC DNA]</scope>
    <source>
        <strain evidence="2">JCM 19129</strain>
    </source>
</reference>
<dbReference type="EMBL" id="BAABLW010000007">
    <property type="protein sequence ID" value="GAA4919864.1"/>
    <property type="molecule type" value="Genomic_DNA"/>
</dbReference>
<keyword evidence="2" id="KW-1185">Reference proteome</keyword>
<proteinExistence type="predicted"/>
<evidence type="ECO:0000313" key="2">
    <source>
        <dbReference type="Proteomes" id="UP001500368"/>
    </source>
</evidence>
<evidence type="ECO:0008006" key="3">
    <source>
        <dbReference type="Google" id="ProtNLM"/>
    </source>
</evidence>
<dbReference type="InterPro" id="IPR036412">
    <property type="entry name" value="HAD-like_sf"/>
</dbReference>
<organism evidence="1 2">
    <name type="scientific">Nesterenkonia rhizosphaerae</name>
    <dbReference type="NCBI Taxonomy" id="1348272"/>
    <lineage>
        <taxon>Bacteria</taxon>
        <taxon>Bacillati</taxon>
        <taxon>Actinomycetota</taxon>
        <taxon>Actinomycetes</taxon>
        <taxon>Micrococcales</taxon>
        <taxon>Micrococcaceae</taxon>
        <taxon>Nesterenkonia</taxon>
    </lineage>
</organism>
<protein>
    <recommendedName>
        <fullName evidence="3">Haloacid dehalogenase</fullName>
    </recommendedName>
</protein>
<dbReference type="Pfam" id="PF00702">
    <property type="entry name" value="Hydrolase"/>
    <property type="match status" value="1"/>
</dbReference>